<reference evidence="1" key="2">
    <citation type="journal article" date="2023" name="IMA Fungus">
        <title>Comparative genomic study of the Penicillium genus elucidates a diverse pangenome and 15 lateral gene transfer events.</title>
        <authorList>
            <person name="Petersen C."/>
            <person name="Sorensen T."/>
            <person name="Nielsen M.R."/>
            <person name="Sondergaard T.E."/>
            <person name="Sorensen J.L."/>
            <person name="Fitzpatrick D.A."/>
            <person name="Frisvad J.C."/>
            <person name="Nielsen K.L."/>
        </authorList>
    </citation>
    <scope>NUCLEOTIDE SEQUENCE</scope>
    <source>
        <strain evidence="1">IBT 35673</strain>
    </source>
</reference>
<proteinExistence type="predicted"/>
<name>A0A9W9UFC1_PENBR</name>
<gene>
    <name evidence="1" type="ORF">N7452_005042</name>
</gene>
<organism evidence="1 2">
    <name type="scientific">Penicillium brevicompactum</name>
    <dbReference type="NCBI Taxonomy" id="5074"/>
    <lineage>
        <taxon>Eukaryota</taxon>
        <taxon>Fungi</taxon>
        <taxon>Dikarya</taxon>
        <taxon>Ascomycota</taxon>
        <taxon>Pezizomycotina</taxon>
        <taxon>Eurotiomycetes</taxon>
        <taxon>Eurotiomycetidae</taxon>
        <taxon>Eurotiales</taxon>
        <taxon>Aspergillaceae</taxon>
        <taxon>Penicillium</taxon>
    </lineage>
</organism>
<protein>
    <submittedName>
        <fullName evidence="1">Uncharacterized protein</fullName>
    </submittedName>
</protein>
<dbReference type="AlphaFoldDB" id="A0A9W9UFC1"/>
<sequence length="668" mass="76587">MRELFFCIDSIPHLMPLESPDVYTFTPPSASNRVSFTIVVMSPERRLSDRIADSIVQPEAELVYGDSGEDGDNPLTTFESQVDTVDDSGIEEDKTSQSAFEEAFEHAADPSNHTNYVKELLSYMGLQTGDPSLPWEKVFFDLFELSDSVKSQVFDFGKSSKAKGDRFPQHEDYDKPRCATRTSWPSSNDAIDKKWNVLVDAINRLSGGSIITECLTKPTGQLHAPLAIVWNYPTWRTSNTRWMQVLDYGNPCLRMQYAKLGPNPHIRTQNRIPVREAWQDVGVVWDQYPNWKKIEDKCLEFCRWLNKKSKVIILVGKENCMMPRNRLIEMGSSLELLQVQMNCPKTLKLFGQRPRFELIRDRQTKEIHHIIFLAVHTQTFFHDGFWNVRAYHDFAWNAACGLLDIPVPRPNYFVRQAFWFKKRPDLRLKWSQLNRAKMLRAGEKLQKTVLTRQAVQAAFRKTLDQNPSFNLAPDKNGSYVGAIIRLFVSKAWMKQQTNQWRSSPEADKMFGTSISNLLSSVSISKRQTTERAASWKYTEAAKSQKSALLQAARGPKKHGAWPARIDALHKTKQVRERLAADPSTLSVVDLNCQRRLSQLRSDSSTRVVSYFKAHVICYSTTNPRGLRFRGDGGPDRDEFPYEEVDHPAVKLLGVWTKAKRQEFHNAVA</sequence>
<evidence type="ECO:0000313" key="1">
    <source>
        <dbReference type="EMBL" id="KAJ5338314.1"/>
    </source>
</evidence>
<dbReference type="Proteomes" id="UP001147695">
    <property type="component" value="Unassembled WGS sequence"/>
</dbReference>
<comment type="caution">
    <text evidence="1">The sequence shown here is derived from an EMBL/GenBank/DDBJ whole genome shotgun (WGS) entry which is preliminary data.</text>
</comment>
<accession>A0A9W9UFC1</accession>
<evidence type="ECO:0000313" key="2">
    <source>
        <dbReference type="Proteomes" id="UP001147695"/>
    </source>
</evidence>
<dbReference type="EMBL" id="JAPZBQ010000003">
    <property type="protein sequence ID" value="KAJ5338314.1"/>
    <property type="molecule type" value="Genomic_DNA"/>
</dbReference>
<reference evidence="1" key="1">
    <citation type="submission" date="2022-12" db="EMBL/GenBank/DDBJ databases">
        <authorList>
            <person name="Petersen C."/>
        </authorList>
    </citation>
    <scope>NUCLEOTIDE SEQUENCE</scope>
    <source>
        <strain evidence="1">IBT 35673</strain>
    </source>
</reference>